<dbReference type="OrthoDB" id="410044at2759"/>
<name>A0A0C9YYD5_9AGAM</name>
<feature type="compositionally biased region" description="Polar residues" evidence="2">
    <location>
        <begin position="842"/>
        <end position="851"/>
    </location>
</feature>
<evidence type="ECO:0000256" key="2">
    <source>
        <dbReference type="SAM" id="MobiDB-lite"/>
    </source>
</evidence>
<dbReference type="SUPFAM" id="SSF54928">
    <property type="entry name" value="RNA-binding domain, RBD"/>
    <property type="match status" value="2"/>
</dbReference>
<feature type="region of interest" description="Disordered" evidence="2">
    <location>
        <begin position="834"/>
        <end position="855"/>
    </location>
</feature>
<reference evidence="5" key="2">
    <citation type="submission" date="2015-01" db="EMBL/GenBank/DDBJ databases">
        <title>Evolutionary Origins and Diversification of the Mycorrhizal Mutualists.</title>
        <authorList>
            <consortium name="DOE Joint Genome Institute"/>
            <consortium name="Mycorrhizal Genomics Consortium"/>
            <person name="Kohler A."/>
            <person name="Kuo A."/>
            <person name="Nagy L.G."/>
            <person name="Floudas D."/>
            <person name="Copeland A."/>
            <person name="Barry K.W."/>
            <person name="Cichocki N."/>
            <person name="Veneault-Fourrey C."/>
            <person name="LaButti K."/>
            <person name="Lindquist E.A."/>
            <person name="Lipzen A."/>
            <person name="Lundell T."/>
            <person name="Morin E."/>
            <person name="Murat C."/>
            <person name="Riley R."/>
            <person name="Ohm R."/>
            <person name="Sun H."/>
            <person name="Tunlid A."/>
            <person name="Henrissat B."/>
            <person name="Grigoriev I.V."/>
            <person name="Hibbett D.S."/>
            <person name="Martin F."/>
        </authorList>
    </citation>
    <scope>NUCLEOTIDE SEQUENCE [LARGE SCALE GENOMIC DNA]</scope>
    <source>
        <strain evidence="5">441</strain>
    </source>
</reference>
<dbReference type="CDD" id="cd00590">
    <property type="entry name" value="RRM_SF"/>
    <property type="match status" value="1"/>
</dbReference>
<feature type="region of interest" description="Disordered" evidence="2">
    <location>
        <begin position="679"/>
        <end position="701"/>
    </location>
</feature>
<dbReference type="PROSITE" id="PS50102">
    <property type="entry name" value="RRM"/>
    <property type="match status" value="2"/>
</dbReference>
<feature type="region of interest" description="Disordered" evidence="2">
    <location>
        <begin position="1"/>
        <end position="40"/>
    </location>
</feature>
<feature type="domain" description="RRM" evidence="3">
    <location>
        <begin position="507"/>
        <end position="587"/>
    </location>
</feature>
<feature type="domain" description="RRM" evidence="3">
    <location>
        <begin position="49"/>
        <end position="131"/>
    </location>
</feature>
<feature type="region of interest" description="Disordered" evidence="2">
    <location>
        <begin position="360"/>
        <end position="391"/>
    </location>
</feature>
<dbReference type="STRING" id="765257.A0A0C9YYD5"/>
<reference evidence="4 5" key="1">
    <citation type="submission" date="2014-04" db="EMBL/GenBank/DDBJ databases">
        <authorList>
            <consortium name="DOE Joint Genome Institute"/>
            <person name="Kuo A."/>
            <person name="Kohler A."/>
            <person name="Costa M.D."/>
            <person name="Nagy L.G."/>
            <person name="Floudas D."/>
            <person name="Copeland A."/>
            <person name="Barry K.W."/>
            <person name="Cichocki N."/>
            <person name="Veneault-Fourrey C."/>
            <person name="LaButti K."/>
            <person name="Lindquist E.A."/>
            <person name="Lipzen A."/>
            <person name="Lundell T."/>
            <person name="Morin E."/>
            <person name="Murat C."/>
            <person name="Sun H."/>
            <person name="Tunlid A."/>
            <person name="Henrissat B."/>
            <person name="Grigoriev I.V."/>
            <person name="Hibbett D.S."/>
            <person name="Martin F."/>
            <person name="Nordberg H.P."/>
            <person name="Cantor M.N."/>
            <person name="Hua S.X."/>
        </authorList>
    </citation>
    <scope>NUCLEOTIDE SEQUENCE [LARGE SCALE GENOMIC DNA]</scope>
    <source>
        <strain evidence="4 5">441</strain>
    </source>
</reference>
<accession>A0A0C9YYD5</accession>
<dbReference type="InterPro" id="IPR000504">
    <property type="entry name" value="RRM_dom"/>
</dbReference>
<dbReference type="EMBL" id="KN833687">
    <property type="protein sequence ID" value="KIK30135.1"/>
    <property type="molecule type" value="Genomic_DNA"/>
</dbReference>
<evidence type="ECO:0000313" key="5">
    <source>
        <dbReference type="Proteomes" id="UP000054018"/>
    </source>
</evidence>
<evidence type="ECO:0000256" key="1">
    <source>
        <dbReference type="PROSITE-ProRule" id="PRU00176"/>
    </source>
</evidence>
<dbReference type="PANTHER" id="PTHR15241:SF304">
    <property type="entry name" value="RRM DOMAIN-CONTAINING PROTEIN"/>
    <property type="match status" value="1"/>
</dbReference>
<keyword evidence="5" id="KW-1185">Reference proteome</keyword>
<feature type="compositionally biased region" description="Polar residues" evidence="2">
    <location>
        <begin position="25"/>
        <end position="39"/>
    </location>
</feature>
<dbReference type="Pfam" id="PF00076">
    <property type="entry name" value="RRM_1"/>
    <property type="match status" value="1"/>
</dbReference>
<dbReference type="Gene3D" id="3.30.70.330">
    <property type="match status" value="2"/>
</dbReference>
<gene>
    <name evidence="4" type="ORF">PISMIDRAFT_671256</name>
</gene>
<keyword evidence="1" id="KW-0694">RNA-binding</keyword>
<dbReference type="SMART" id="SM00360">
    <property type="entry name" value="RRM"/>
    <property type="match status" value="2"/>
</dbReference>
<feature type="region of interest" description="Disordered" evidence="2">
    <location>
        <begin position="917"/>
        <end position="942"/>
    </location>
</feature>
<feature type="compositionally biased region" description="Low complexity" evidence="2">
    <location>
        <begin position="607"/>
        <end position="618"/>
    </location>
</feature>
<proteinExistence type="predicted"/>
<feature type="compositionally biased region" description="Basic residues" evidence="2">
    <location>
        <begin position="920"/>
        <end position="931"/>
    </location>
</feature>
<evidence type="ECO:0000259" key="3">
    <source>
        <dbReference type="PROSITE" id="PS50102"/>
    </source>
</evidence>
<dbReference type="HOGENOM" id="CLU_009048_0_0_1"/>
<dbReference type="InterPro" id="IPR012677">
    <property type="entry name" value="Nucleotide-bd_a/b_plait_sf"/>
</dbReference>
<evidence type="ECO:0000313" key="4">
    <source>
        <dbReference type="EMBL" id="KIK30135.1"/>
    </source>
</evidence>
<dbReference type="GO" id="GO:0003723">
    <property type="term" value="F:RNA binding"/>
    <property type="evidence" value="ECO:0007669"/>
    <property type="project" value="UniProtKB-UniRule"/>
</dbReference>
<dbReference type="PANTHER" id="PTHR15241">
    <property type="entry name" value="TRANSFORMER-2-RELATED"/>
    <property type="match status" value="1"/>
</dbReference>
<dbReference type="Proteomes" id="UP000054018">
    <property type="component" value="Unassembled WGS sequence"/>
</dbReference>
<dbReference type="AlphaFoldDB" id="A0A0C9YYD5"/>
<protein>
    <recommendedName>
        <fullName evidence="3">RRM domain-containing protein</fullName>
    </recommendedName>
</protein>
<sequence length="971" mass="107362">MSRRDISRSWSSRFGPLTPPVDSGTPPSESQAAGGTESNCPPDRVVHDASIFVGCLPSGVDHAALAASLSEHLSQYSGIQGIKIVHDSKGGPCAFIQCQDPFTAATLLQTLRASTPRQFMGRYLRYEPARAFRTLLISYRTPRQYRGNVHPDETLKDMPHQLSSGELVDLDLPTAMKLVKTPGARRLTVLYNSDALTDHGYETTSLLLDPLLYDADTLMKITALCGPVEYFRSYKPVEDTSRYTRYPDPHGGPRSALMDHGCWEVKWHHRDDCVSAWKALRKVPHLTVTWAHQSYLERHGQQQVSISSQVWDNHVVARHDLSPPACPPFIPSLPGPPMSRDSLTHQVDLMPTLWVRNTATTPDSSIQKCRPRAASFTQPKSLPPPQSSEELSMPWRLASKSPRHGPLHGQKTVLGASNRRIMCSKTFTTLPFTRPSFSDSGDTRDVDRCGAQPSLKFVAFQAPRETVGRRSPSPDNNMSIVSSNELNRQLMQSPPAEEGDNATHDSTTIFVGGLQMSGPKAWVEGKIRALFSKYRGVKCVTVVRPANNRPGYAFVKFDNAESPLQAISGEHNRVVDGRRIRVQLRDLRPYRWRTLRSTSIPEVQAQGSGLSGTLTNSSEESQDDLMHSKTEMNSVIEDMQATDLNNVTMEHTIPNGRPSHKVNHADHAMLEVQGGHRELTDEGVSTPSEHQRPNDNAPPGTVDAFQIASSQTVTTYPLPTLAYYHPQGWVPGFGPCPHPLLTPQYPGYQVTPQLIPPFPQGTSIEGSQGTPGPVPLSGLETAPYISYPHVVGYTLSDGSRSGTAATPRNYHVPAALPPGFSSGYRCPPYPTSDAVSGEVSLTPENETSPSVTRRPYPHMQPPSVFFQPFPQPLPYPANPLGPNLWFPNYSWHEEMFHPPAVQHFPRSLVPHDVNVEPKFRNHPPRRQHHREGRAGYHRNSQCRAPVDRQLRCSLLSSGVSDHTNNATSSTA</sequence>
<organism evidence="4 5">
    <name type="scientific">Pisolithus microcarpus 441</name>
    <dbReference type="NCBI Taxonomy" id="765257"/>
    <lineage>
        <taxon>Eukaryota</taxon>
        <taxon>Fungi</taxon>
        <taxon>Dikarya</taxon>
        <taxon>Basidiomycota</taxon>
        <taxon>Agaricomycotina</taxon>
        <taxon>Agaricomycetes</taxon>
        <taxon>Agaricomycetidae</taxon>
        <taxon>Boletales</taxon>
        <taxon>Sclerodermatineae</taxon>
        <taxon>Pisolithaceae</taxon>
        <taxon>Pisolithus</taxon>
    </lineage>
</organism>
<feature type="region of interest" description="Disordered" evidence="2">
    <location>
        <begin position="603"/>
        <end position="622"/>
    </location>
</feature>
<dbReference type="InterPro" id="IPR035979">
    <property type="entry name" value="RBD_domain_sf"/>
</dbReference>